<keyword evidence="9" id="KW-1185">Reference proteome</keyword>
<dbReference type="Proteomes" id="UP000290365">
    <property type="component" value="Chromosome"/>
</dbReference>
<feature type="transmembrane region" description="Helical" evidence="6">
    <location>
        <begin position="341"/>
        <end position="364"/>
    </location>
</feature>
<dbReference type="PANTHER" id="PTHR43471">
    <property type="entry name" value="ABC TRANSPORTER PERMEASE"/>
    <property type="match status" value="1"/>
</dbReference>
<reference evidence="8 9" key="1">
    <citation type="submission" date="2019-01" db="EMBL/GenBank/DDBJ databases">
        <title>Ktedonosporobacter rubrisoli SCAWS-G2.</title>
        <authorList>
            <person name="Huang Y."/>
            <person name="Yan B."/>
        </authorList>
    </citation>
    <scope>NUCLEOTIDE SEQUENCE [LARGE SCALE GENOMIC DNA]</scope>
    <source>
        <strain evidence="8 9">SCAWS-G2</strain>
    </source>
</reference>
<feature type="transmembrane region" description="Helical" evidence="6">
    <location>
        <begin position="285"/>
        <end position="309"/>
    </location>
</feature>
<dbReference type="GO" id="GO:0140359">
    <property type="term" value="F:ABC-type transporter activity"/>
    <property type="evidence" value="ECO:0007669"/>
    <property type="project" value="InterPro"/>
</dbReference>
<feature type="transmembrane region" description="Helical" evidence="6">
    <location>
        <begin position="430"/>
        <end position="449"/>
    </location>
</feature>
<dbReference type="EMBL" id="CP035758">
    <property type="protein sequence ID" value="QBD76862.1"/>
    <property type="molecule type" value="Genomic_DNA"/>
</dbReference>
<dbReference type="RefSeq" id="WP_129887926.1">
    <property type="nucleotide sequence ID" value="NZ_CP035758.1"/>
</dbReference>
<dbReference type="InterPro" id="IPR013525">
    <property type="entry name" value="ABC2_TM"/>
</dbReference>
<evidence type="ECO:0000256" key="2">
    <source>
        <dbReference type="ARBA" id="ARBA00022692"/>
    </source>
</evidence>
<feature type="transmembrane region" description="Helical" evidence="6">
    <location>
        <begin position="47"/>
        <end position="71"/>
    </location>
</feature>
<dbReference type="KEGG" id="kbs:EPA93_12950"/>
<evidence type="ECO:0000256" key="1">
    <source>
        <dbReference type="ARBA" id="ARBA00004141"/>
    </source>
</evidence>
<comment type="subcellular location">
    <subcellularLocation>
        <location evidence="1">Membrane</location>
        <topology evidence="1">Multi-pass membrane protein</topology>
    </subcellularLocation>
</comment>
<evidence type="ECO:0000256" key="4">
    <source>
        <dbReference type="ARBA" id="ARBA00023136"/>
    </source>
</evidence>
<accession>A0A4P6JP61</accession>
<feature type="transmembrane region" description="Helical" evidence="6">
    <location>
        <begin position="231"/>
        <end position="253"/>
    </location>
</feature>
<keyword evidence="2 6" id="KW-0812">Transmembrane</keyword>
<evidence type="ECO:0000259" key="7">
    <source>
        <dbReference type="Pfam" id="PF12698"/>
    </source>
</evidence>
<evidence type="ECO:0000313" key="8">
    <source>
        <dbReference type="EMBL" id="QBD76862.1"/>
    </source>
</evidence>
<feature type="transmembrane region" description="Helical" evidence="6">
    <location>
        <begin position="376"/>
        <end position="394"/>
    </location>
</feature>
<evidence type="ECO:0000256" key="3">
    <source>
        <dbReference type="ARBA" id="ARBA00022989"/>
    </source>
</evidence>
<dbReference type="OrthoDB" id="142621at2"/>
<proteinExistence type="predicted"/>
<dbReference type="PANTHER" id="PTHR43471:SF3">
    <property type="entry name" value="ABC TRANSPORTER PERMEASE PROTEIN NATB"/>
    <property type="match status" value="1"/>
</dbReference>
<dbReference type="AlphaFoldDB" id="A0A4P6JP61"/>
<dbReference type="GO" id="GO:0016020">
    <property type="term" value="C:membrane"/>
    <property type="evidence" value="ECO:0007669"/>
    <property type="project" value="UniProtKB-SubCell"/>
</dbReference>
<gene>
    <name evidence="8" type="ORF">EPA93_12950</name>
</gene>
<sequence>MAKSTLTPEDQREEVTSSARSPRQNSLRNIGLICEREYKNQITRRSFVISTAIYLLAVIVGSFVPTVIQYINAQSGSEQNRITIVNNAGSVAGMNDAALAHYIETNLNNGQPGQSLGPSAAQSANFTVQTGAPADLNSLKSEVRDGKLKLLLVLERTEKQDISFTDYTASDSAVDSSTAPLQNVAHQLSILDRAERFHLSSTQINSVLAQPQFTLSNLKQDQSDRSTADIVLGYILAYVGAVIIFISIVTYGAGVAQGVAEEKSNHIMEILINAATPFQLMLGKIIGIGAAGLTQMLVTVLTGIIMLAIQTPIKAALLGSAAVTGMSINITGSAINMLLLLLLYFILAFLLYSSLYAAAGALVSQPEEARNAGGPINLLFMIGYLISVSVAAIPGVPDALWVRIMSYVPFWSPTLMLMRIGAGKVAWWEILLTVVLMLAAFPFCAWISARIYRAGILMYGQRFSLGKLIRLNGAG</sequence>
<keyword evidence="3 6" id="KW-1133">Transmembrane helix</keyword>
<evidence type="ECO:0000256" key="5">
    <source>
        <dbReference type="SAM" id="MobiDB-lite"/>
    </source>
</evidence>
<dbReference type="Pfam" id="PF12698">
    <property type="entry name" value="ABC2_membrane_3"/>
    <property type="match status" value="1"/>
</dbReference>
<feature type="region of interest" description="Disordered" evidence="5">
    <location>
        <begin position="1"/>
        <end position="23"/>
    </location>
</feature>
<evidence type="ECO:0000256" key="6">
    <source>
        <dbReference type="SAM" id="Phobius"/>
    </source>
</evidence>
<keyword evidence="4 6" id="KW-0472">Membrane</keyword>
<feature type="transmembrane region" description="Helical" evidence="6">
    <location>
        <begin position="316"/>
        <end position="335"/>
    </location>
</feature>
<feature type="domain" description="ABC-2 type transporter transmembrane" evidence="7">
    <location>
        <begin position="46"/>
        <end position="449"/>
    </location>
</feature>
<name>A0A4P6JP61_KTERU</name>
<evidence type="ECO:0000313" key="9">
    <source>
        <dbReference type="Proteomes" id="UP000290365"/>
    </source>
</evidence>
<organism evidence="8 9">
    <name type="scientific">Ktedonosporobacter rubrisoli</name>
    <dbReference type="NCBI Taxonomy" id="2509675"/>
    <lineage>
        <taxon>Bacteria</taxon>
        <taxon>Bacillati</taxon>
        <taxon>Chloroflexota</taxon>
        <taxon>Ktedonobacteria</taxon>
        <taxon>Ktedonobacterales</taxon>
        <taxon>Ktedonosporobacteraceae</taxon>
        <taxon>Ktedonosporobacter</taxon>
    </lineage>
</organism>
<protein>
    <submittedName>
        <fullName evidence="8">ABC transporter permease</fullName>
    </submittedName>
</protein>